<evidence type="ECO:0000256" key="1">
    <source>
        <dbReference type="SAM" id="Phobius"/>
    </source>
</evidence>
<dbReference type="EMBL" id="LBVL01000002">
    <property type="protein sequence ID" value="KKQ86090.1"/>
    <property type="molecule type" value="Genomic_DNA"/>
</dbReference>
<feature type="transmembrane region" description="Helical" evidence="1">
    <location>
        <begin position="6"/>
        <end position="23"/>
    </location>
</feature>
<reference evidence="2 3" key="1">
    <citation type="journal article" date="2015" name="Nature">
        <title>rRNA introns, odd ribosomes, and small enigmatic genomes across a large radiation of phyla.</title>
        <authorList>
            <person name="Brown C.T."/>
            <person name="Hug L.A."/>
            <person name="Thomas B.C."/>
            <person name="Sharon I."/>
            <person name="Castelle C.J."/>
            <person name="Singh A."/>
            <person name="Wilkins M.J."/>
            <person name="Williams K.H."/>
            <person name="Banfield J.F."/>
        </authorList>
    </citation>
    <scope>NUCLEOTIDE SEQUENCE [LARGE SCALE GENOMIC DNA]</scope>
</reference>
<dbReference type="Proteomes" id="UP000034081">
    <property type="component" value="Unassembled WGS sequence"/>
</dbReference>
<keyword evidence="1" id="KW-0812">Transmembrane</keyword>
<organism evidence="2 3">
    <name type="scientific">Candidatus Woesebacteria bacterium GW2011_GWB1_38_8</name>
    <dbReference type="NCBI Taxonomy" id="1618570"/>
    <lineage>
        <taxon>Bacteria</taxon>
        <taxon>Candidatus Woeseibacteriota</taxon>
    </lineage>
</organism>
<protein>
    <submittedName>
        <fullName evidence="2">Uncharacterized protein</fullName>
    </submittedName>
</protein>
<name>A0A0G0LDV4_9BACT</name>
<evidence type="ECO:0000313" key="3">
    <source>
        <dbReference type="Proteomes" id="UP000034081"/>
    </source>
</evidence>
<sequence>MKKYGFLVAGILIGAGGIFWFLTQNQKIIPNTTATPTP</sequence>
<keyword evidence="1" id="KW-1133">Transmembrane helix</keyword>
<proteinExistence type="predicted"/>
<accession>A0A0G0LDV4</accession>
<comment type="caution">
    <text evidence="2">The sequence shown here is derived from an EMBL/GenBank/DDBJ whole genome shotgun (WGS) entry which is preliminary data.</text>
</comment>
<gene>
    <name evidence="2" type="ORF">UT08_C0002G0112</name>
</gene>
<dbReference type="AlphaFoldDB" id="A0A0G0LDV4"/>
<evidence type="ECO:0000313" key="2">
    <source>
        <dbReference type="EMBL" id="KKQ86090.1"/>
    </source>
</evidence>
<keyword evidence="1" id="KW-0472">Membrane</keyword>
<dbReference type="PATRIC" id="fig|1618570.3.peg.278"/>